<keyword evidence="1" id="KW-1133">Transmembrane helix</keyword>
<evidence type="ECO:0000313" key="2">
    <source>
        <dbReference type="EMBL" id="BAA29326.1"/>
    </source>
</evidence>
<organism evidence="2 3">
    <name type="scientific">Pyrococcus horikoshii (strain ATCC 700860 / DSM 12428 / JCM 9974 / NBRC 100139 / OT-3)</name>
    <dbReference type="NCBI Taxonomy" id="70601"/>
    <lineage>
        <taxon>Archaea</taxon>
        <taxon>Methanobacteriati</taxon>
        <taxon>Methanobacteriota</taxon>
        <taxon>Thermococci</taxon>
        <taxon>Thermococcales</taxon>
        <taxon>Thermococcaceae</taxon>
        <taxon>Pyrococcus</taxon>
    </lineage>
</organism>
<name>O57992_PYRHO</name>
<gene>
    <name evidence="2" type="ordered locus">PH0254</name>
</gene>
<feature type="transmembrane region" description="Helical" evidence="1">
    <location>
        <begin position="54"/>
        <end position="76"/>
    </location>
</feature>
<accession>O57992</accession>
<keyword evidence="3" id="KW-1185">Reference proteome</keyword>
<evidence type="ECO:0000256" key="1">
    <source>
        <dbReference type="SAM" id="Phobius"/>
    </source>
</evidence>
<keyword evidence="1" id="KW-0812">Transmembrane</keyword>
<dbReference type="EnsemblBacteria" id="BAA29326">
    <property type="protein sequence ID" value="BAA29326"/>
    <property type="gene ID" value="BAA29326"/>
</dbReference>
<feature type="transmembrane region" description="Helical" evidence="1">
    <location>
        <begin position="88"/>
        <end position="108"/>
    </location>
</feature>
<dbReference type="PIR" id="G71249">
    <property type="entry name" value="G71249"/>
</dbReference>
<protein>
    <submittedName>
        <fullName evidence="2">Uncharacterized protein</fullName>
    </submittedName>
</protein>
<dbReference type="AlphaFoldDB" id="O57992"/>
<dbReference type="KEGG" id="pho:PH0254"/>
<keyword evidence="1" id="KW-0472">Membrane</keyword>
<dbReference type="Proteomes" id="UP000000752">
    <property type="component" value="Chromosome"/>
</dbReference>
<dbReference type="EMBL" id="BA000001">
    <property type="protein sequence ID" value="BAA29326.1"/>
    <property type="molecule type" value="Genomic_DNA"/>
</dbReference>
<evidence type="ECO:0000313" key="3">
    <source>
        <dbReference type="Proteomes" id="UP000000752"/>
    </source>
</evidence>
<reference evidence="2 3" key="1">
    <citation type="journal article" date="1998" name="DNA Res.">
        <title>Complete sequence and gene organization of the genome of a hyper-thermophilic archaebacterium, Pyrococcus horikoshii OT3.</title>
        <authorList>
            <person name="Kawarabayasi Y."/>
            <person name="Sawada M."/>
            <person name="Horikawa H."/>
            <person name="Haikawa Y."/>
            <person name="Hino Y."/>
            <person name="Yamamoto S."/>
            <person name="Sekine M."/>
            <person name="Baba S."/>
            <person name="Kosugi H."/>
            <person name="Hosoyama A."/>
            <person name="Nagai Y."/>
            <person name="Sakai M."/>
            <person name="Ogura K."/>
            <person name="Otuka R."/>
            <person name="Nakazawa H."/>
            <person name="Takamiya M."/>
            <person name="Ohfuku Y."/>
            <person name="Funahashi T."/>
            <person name="Tanaka T."/>
            <person name="Kudoh Y."/>
            <person name="Yamazaki J."/>
            <person name="Kushida N."/>
            <person name="Oguchi A."/>
            <person name="Aoki K."/>
            <person name="Nakamura Y."/>
            <person name="Robb T.F."/>
            <person name="Horikoshi K."/>
            <person name="Masuchi Y."/>
            <person name="Shizuya H."/>
            <person name="Kikuchi H."/>
        </authorList>
    </citation>
    <scope>NUCLEOTIDE SEQUENCE [LARGE SCALE GENOMIC DNA]</scope>
    <source>
        <strain evidence="3">ATCC 700860 / DSM 12428 / JCM 9974 / NBRC 100139 / OT-3</strain>
    </source>
</reference>
<sequence>MNSINPNLSRSNLVYEPGQNITFPITAVFNPLSFTNCKASLVPSRTKLSSTFKMALAVALFTSSTSTFSFPARASWLPVRTFLGSSDAWALIFFISFLTSITAFATSFI</sequence>
<proteinExistence type="predicted"/>